<dbReference type="KEGG" id="hau:Haur_1272"/>
<dbReference type="Proteomes" id="UP000000787">
    <property type="component" value="Chromosome"/>
</dbReference>
<accession>A9B1N5</accession>
<dbReference type="HOGENOM" id="CLU_1842361_0_0_0"/>
<protein>
    <submittedName>
        <fullName evidence="1">Uncharacterized protein</fullName>
    </submittedName>
</protein>
<evidence type="ECO:0000313" key="2">
    <source>
        <dbReference type="Proteomes" id="UP000000787"/>
    </source>
</evidence>
<sequence length="139" mass="16041">MQVEYVPSLLRQRVLYDPPRGPARFEAYTTSMLNAQRDGIDWPFVALNPMGKQHVPAHYEALLAFDAEAIAQQTLAEIQADFPPMDFALRMTLVVVDDLMGGWTQQHFTDWAYRFNLMPNPKNTWLPIYSWTRASLLQP</sequence>
<dbReference type="BioCyc" id="HAUR316274:GHYA-1294-MONOMER"/>
<keyword evidence="2" id="KW-1185">Reference proteome</keyword>
<dbReference type="InParanoid" id="A9B1N5"/>
<dbReference type="EMBL" id="CP000875">
    <property type="protein sequence ID" value="ABX03920.1"/>
    <property type="molecule type" value="Genomic_DNA"/>
</dbReference>
<organism evidence="1 2">
    <name type="scientific">Herpetosiphon aurantiacus (strain ATCC 23779 / DSM 785 / 114-95)</name>
    <dbReference type="NCBI Taxonomy" id="316274"/>
    <lineage>
        <taxon>Bacteria</taxon>
        <taxon>Bacillati</taxon>
        <taxon>Chloroflexota</taxon>
        <taxon>Chloroflexia</taxon>
        <taxon>Herpetosiphonales</taxon>
        <taxon>Herpetosiphonaceae</taxon>
        <taxon>Herpetosiphon</taxon>
    </lineage>
</organism>
<evidence type="ECO:0000313" key="1">
    <source>
        <dbReference type="EMBL" id="ABX03920.1"/>
    </source>
</evidence>
<dbReference type="eggNOG" id="ENOG50337KH">
    <property type="taxonomic scope" value="Bacteria"/>
</dbReference>
<dbReference type="AlphaFoldDB" id="A9B1N5"/>
<reference evidence="1 2" key="1">
    <citation type="journal article" date="2011" name="Stand. Genomic Sci.">
        <title>Complete genome sequence of the filamentous gliding predatory bacterium Herpetosiphon aurantiacus type strain (114-95(T)).</title>
        <authorList>
            <person name="Kiss H."/>
            <person name="Nett M."/>
            <person name="Domin N."/>
            <person name="Martin K."/>
            <person name="Maresca J.A."/>
            <person name="Copeland A."/>
            <person name="Lapidus A."/>
            <person name="Lucas S."/>
            <person name="Berry K.W."/>
            <person name="Glavina Del Rio T."/>
            <person name="Dalin E."/>
            <person name="Tice H."/>
            <person name="Pitluck S."/>
            <person name="Richardson P."/>
            <person name="Bruce D."/>
            <person name="Goodwin L."/>
            <person name="Han C."/>
            <person name="Detter J.C."/>
            <person name="Schmutz J."/>
            <person name="Brettin T."/>
            <person name="Land M."/>
            <person name="Hauser L."/>
            <person name="Kyrpides N.C."/>
            <person name="Ivanova N."/>
            <person name="Goker M."/>
            <person name="Woyke T."/>
            <person name="Klenk H.P."/>
            <person name="Bryant D.A."/>
        </authorList>
    </citation>
    <scope>NUCLEOTIDE SEQUENCE [LARGE SCALE GENOMIC DNA]</scope>
    <source>
        <strain evidence="2">ATCC 23779 / DSM 785 / 114-95</strain>
    </source>
</reference>
<dbReference type="STRING" id="316274.Haur_1272"/>
<gene>
    <name evidence="1" type="ordered locus">Haur_1272</name>
</gene>
<name>A9B1N5_HERA2</name>
<proteinExistence type="predicted"/>